<organism evidence="10 11">
    <name type="scientific">Chloracidobacterium sp. N</name>
    <dbReference type="NCBI Taxonomy" id="2821540"/>
    <lineage>
        <taxon>Bacteria</taxon>
        <taxon>Pseudomonadati</taxon>
        <taxon>Acidobacteriota</taxon>
        <taxon>Terriglobia</taxon>
        <taxon>Terriglobales</taxon>
        <taxon>Acidobacteriaceae</taxon>
        <taxon>Chloracidobacterium</taxon>
        <taxon>Chloracidobacterium aggregatum</taxon>
    </lineage>
</organism>
<dbReference type="Pfam" id="PF02687">
    <property type="entry name" value="FtsX"/>
    <property type="match status" value="1"/>
</dbReference>
<comment type="subcellular location">
    <subcellularLocation>
        <location evidence="1">Cell membrane</location>
        <topology evidence="1">Multi-pass membrane protein</topology>
    </subcellularLocation>
</comment>
<evidence type="ECO:0000256" key="4">
    <source>
        <dbReference type="ARBA" id="ARBA00022989"/>
    </source>
</evidence>
<keyword evidence="4 7" id="KW-1133">Transmembrane helix</keyword>
<dbReference type="PANTHER" id="PTHR30572">
    <property type="entry name" value="MEMBRANE COMPONENT OF TRANSPORTER-RELATED"/>
    <property type="match status" value="1"/>
</dbReference>
<comment type="similarity">
    <text evidence="6">Belongs to the ABC-4 integral membrane protein family.</text>
</comment>
<feature type="transmembrane region" description="Helical" evidence="7">
    <location>
        <begin position="376"/>
        <end position="396"/>
    </location>
</feature>
<gene>
    <name evidence="10" type="ORF">J8C05_01590</name>
</gene>
<dbReference type="EMBL" id="CP072642">
    <property type="protein sequence ID" value="QUV94177.1"/>
    <property type="molecule type" value="Genomic_DNA"/>
</dbReference>
<dbReference type="InterPro" id="IPR050250">
    <property type="entry name" value="Macrolide_Exporter_MacB"/>
</dbReference>
<evidence type="ECO:0000256" key="3">
    <source>
        <dbReference type="ARBA" id="ARBA00022692"/>
    </source>
</evidence>
<dbReference type="PANTHER" id="PTHR30572:SF4">
    <property type="entry name" value="ABC TRANSPORTER PERMEASE YTRF"/>
    <property type="match status" value="1"/>
</dbReference>
<protein>
    <submittedName>
        <fullName evidence="10">ABC transporter permease</fullName>
    </submittedName>
</protein>
<keyword evidence="5 7" id="KW-0472">Membrane</keyword>
<proteinExistence type="inferred from homology"/>
<evidence type="ECO:0000256" key="6">
    <source>
        <dbReference type="ARBA" id="ARBA00038076"/>
    </source>
</evidence>
<evidence type="ECO:0000256" key="2">
    <source>
        <dbReference type="ARBA" id="ARBA00022475"/>
    </source>
</evidence>
<dbReference type="Proteomes" id="UP000677668">
    <property type="component" value="Chromosome 1"/>
</dbReference>
<dbReference type="Pfam" id="PF12704">
    <property type="entry name" value="MacB_PCD"/>
    <property type="match status" value="1"/>
</dbReference>
<evidence type="ECO:0000313" key="10">
    <source>
        <dbReference type="EMBL" id="QUV94177.1"/>
    </source>
</evidence>
<evidence type="ECO:0000313" key="11">
    <source>
        <dbReference type="Proteomes" id="UP000677668"/>
    </source>
</evidence>
<evidence type="ECO:0000259" key="8">
    <source>
        <dbReference type="Pfam" id="PF02687"/>
    </source>
</evidence>
<name>A0ABX8B289_9BACT</name>
<keyword evidence="3 7" id="KW-0812">Transmembrane</keyword>
<evidence type="ECO:0000259" key="9">
    <source>
        <dbReference type="Pfam" id="PF12704"/>
    </source>
</evidence>
<dbReference type="InterPro" id="IPR003838">
    <property type="entry name" value="ABC3_permease_C"/>
</dbReference>
<reference evidence="10 11" key="1">
    <citation type="submission" date="2021-03" db="EMBL/GenBank/DDBJ databases">
        <title>Genomic and phenotypic characterization of Chloracidobacterium isolates provides evidence for multiple species.</title>
        <authorList>
            <person name="Saini M.K."/>
            <person name="Costas A.M.G."/>
            <person name="Tank M."/>
            <person name="Bryant D.A."/>
        </authorList>
    </citation>
    <scope>NUCLEOTIDE SEQUENCE [LARGE SCALE GENOMIC DNA]</scope>
    <source>
        <strain evidence="10 11">N</strain>
    </source>
</reference>
<evidence type="ECO:0000256" key="7">
    <source>
        <dbReference type="SAM" id="Phobius"/>
    </source>
</evidence>
<feature type="domain" description="MacB-like periplasmic core" evidence="9">
    <location>
        <begin position="26"/>
        <end position="253"/>
    </location>
</feature>
<feature type="domain" description="ABC3 transporter permease C-terminal" evidence="8">
    <location>
        <begin position="295"/>
        <end position="406"/>
    </location>
</feature>
<feature type="transmembrane region" description="Helical" evidence="7">
    <location>
        <begin position="27"/>
        <end position="47"/>
    </location>
</feature>
<dbReference type="RefSeq" id="WP_211422488.1">
    <property type="nucleotide sequence ID" value="NZ_CP072642.1"/>
</dbReference>
<accession>A0ABX8B289</accession>
<sequence>MSTGAMPFREAIRLAIDALRAHKLRSFLTLLGVIFGVMTVVAVAAVIEGLNVYVGKTMEEEFGANTIILDRYGIVMSLDEWLRVQKNKIITMEDYRDLRARASLAREMGIRLDTSIPYLRQGGNELTNVSVIGYSPSIPAMGAGNINVEEGRFIIESDDENRANVVFVGYKVREKLFGGANPVGRELRIQGEPFRIIGVSKELGSFLGNERDNFVVIPPSVHLRMFGPRQSLAIVLQPQPGVTLEAMEDQVRGIMRARHHLRPDQKDDFAFLGADAVKDLWRNLTGLIAAVALGVVSISLVVGGIVIMNIMMVAVTERTREIGIRKSLGARRRDILWQFLVESSLLSSIGGVLGLAAAWFGLLIAAQFGLPFSMPVWAVVLALLVSTSVGLIFGIYPAYRAANLDPIVALRAE</sequence>
<evidence type="ECO:0000256" key="5">
    <source>
        <dbReference type="ARBA" id="ARBA00023136"/>
    </source>
</evidence>
<keyword evidence="2" id="KW-1003">Cell membrane</keyword>
<feature type="transmembrane region" description="Helical" evidence="7">
    <location>
        <begin position="336"/>
        <end position="364"/>
    </location>
</feature>
<feature type="transmembrane region" description="Helical" evidence="7">
    <location>
        <begin position="287"/>
        <end position="315"/>
    </location>
</feature>
<dbReference type="InterPro" id="IPR025857">
    <property type="entry name" value="MacB_PCD"/>
</dbReference>
<keyword evidence="11" id="KW-1185">Reference proteome</keyword>
<evidence type="ECO:0000256" key="1">
    <source>
        <dbReference type="ARBA" id="ARBA00004651"/>
    </source>
</evidence>